<gene>
    <name evidence="1" type="ORF">CP10139811_0722</name>
</gene>
<dbReference type="HOGENOM" id="CLU_3326305_0_0_0"/>
<comment type="caution">
    <text evidence="1">The sequence shown here is derived from an EMBL/GenBank/DDBJ whole genome shotgun (WGS) entry which is preliminary data.</text>
</comment>
<accession>S7KEM8</accession>
<sequence length="38" mass="4748">MLIKSFLYQSIRNNNFNSRYLWYSLDIDNKKQLLYCLK</sequence>
<evidence type="ECO:0000313" key="2">
    <source>
        <dbReference type="Proteomes" id="UP000016200"/>
    </source>
</evidence>
<evidence type="ECO:0000313" key="1">
    <source>
        <dbReference type="EMBL" id="EPP34641.1"/>
    </source>
</evidence>
<dbReference type="EMBL" id="ATNB01000159">
    <property type="protein sequence ID" value="EPP34641.1"/>
    <property type="molecule type" value="Genomic_DNA"/>
</dbReference>
<dbReference type="Proteomes" id="UP000016200">
    <property type="component" value="Unassembled WGS sequence"/>
</dbReference>
<name>S7KEM8_9CHLA</name>
<reference evidence="1 2" key="1">
    <citation type="submission" date="2013-04" db="EMBL/GenBank/DDBJ databases">
        <title>Genome sequence of Chlamydia psittaci 10-1398/11.</title>
        <authorList>
            <person name="Huot-Creasy H."/>
            <person name="McCracken C.L."/>
            <person name="Humphries M."/>
            <person name="Sachse K."/>
            <person name="Laroucau K."/>
            <person name="Bavoil P."/>
            <person name="Myers G.S."/>
        </authorList>
    </citation>
    <scope>NUCLEOTIDE SEQUENCE [LARGE SCALE GENOMIC DNA]</scope>
    <source>
        <strain evidence="1 2">10_1398_11</strain>
    </source>
</reference>
<proteinExistence type="predicted"/>
<dbReference type="AlphaFoldDB" id="S7KEM8"/>
<protein>
    <submittedName>
        <fullName evidence="1">Uncharacterized protein</fullName>
    </submittedName>
</protein>
<organism evidence="1 2">
    <name type="scientific">Chlamydia ibidis</name>
    <dbReference type="NCBI Taxonomy" id="1405396"/>
    <lineage>
        <taxon>Bacteria</taxon>
        <taxon>Pseudomonadati</taxon>
        <taxon>Chlamydiota</taxon>
        <taxon>Chlamydiia</taxon>
        <taxon>Chlamydiales</taxon>
        <taxon>Chlamydiaceae</taxon>
        <taxon>Chlamydia/Chlamydophila group</taxon>
        <taxon>Chlamydia</taxon>
    </lineage>
</organism>